<keyword evidence="1" id="KW-0732">Signal</keyword>
<dbReference type="AlphaFoldDB" id="A0A7G6VVS7"/>
<feature type="chain" id="PRO_5028892470" evidence="1">
    <location>
        <begin position="27"/>
        <end position="155"/>
    </location>
</feature>
<reference evidence="2 3" key="1">
    <citation type="submission" date="2020-08" db="EMBL/GenBank/DDBJ databases">
        <authorList>
            <person name="Liu G."/>
            <person name="Sun C."/>
        </authorList>
    </citation>
    <scope>NUCLEOTIDE SEQUENCE [LARGE SCALE GENOMIC DNA]</scope>
    <source>
        <strain evidence="2 3">OT19</strain>
    </source>
</reference>
<dbReference type="PROSITE" id="PS51257">
    <property type="entry name" value="PROKAR_LIPOPROTEIN"/>
    <property type="match status" value="1"/>
</dbReference>
<evidence type="ECO:0000256" key="1">
    <source>
        <dbReference type="SAM" id="SignalP"/>
    </source>
</evidence>
<gene>
    <name evidence="2" type="ORF">H4O24_04000</name>
</gene>
<organism evidence="2 3">
    <name type="scientific">Croceicoccus marinus</name>
    <dbReference type="NCBI Taxonomy" id="450378"/>
    <lineage>
        <taxon>Bacteria</taxon>
        <taxon>Pseudomonadati</taxon>
        <taxon>Pseudomonadota</taxon>
        <taxon>Alphaproteobacteria</taxon>
        <taxon>Sphingomonadales</taxon>
        <taxon>Erythrobacteraceae</taxon>
        <taxon>Croceicoccus</taxon>
    </lineage>
</organism>
<accession>A0A7G6VVS7</accession>
<evidence type="ECO:0000313" key="2">
    <source>
        <dbReference type="EMBL" id="QNE05842.1"/>
    </source>
</evidence>
<name>A0A7G6VVS7_9SPHN</name>
<dbReference type="RefSeq" id="WP_185884897.1">
    <property type="nucleotide sequence ID" value="NZ_CP060052.1"/>
</dbReference>
<dbReference type="EMBL" id="CP060052">
    <property type="protein sequence ID" value="QNE05842.1"/>
    <property type="molecule type" value="Genomic_DNA"/>
</dbReference>
<evidence type="ECO:0000313" key="3">
    <source>
        <dbReference type="Proteomes" id="UP000515297"/>
    </source>
</evidence>
<protein>
    <submittedName>
        <fullName evidence="2">Uncharacterized protein</fullName>
    </submittedName>
</protein>
<proteinExistence type="predicted"/>
<sequence length="155" mass="16165">MIAKAPLPARLAIRAAALLAPLALIAACAQPASQDDAPPADMPERNGTAEPVIPAEFKALGTEPFWALTATGSGTAHSLRFSTPENIDGTLVTIEDESAEGETRRVAGTLDGIPFTVALTVEPCSDGMSDRDYPFAARIAWGGETFRGCARPLDS</sequence>
<dbReference type="Proteomes" id="UP000515297">
    <property type="component" value="Chromosome"/>
</dbReference>
<feature type="signal peptide" evidence="1">
    <location>
        <begin position="1"/>
        <end position="26"/>
    </location>
</feature>